<reference evidence="1 2" key="1">
    <citation type="submission" date="2023-03" db="EMBL/GenBank/DDBJ databases">
        <title>Complete genome sequences of several Auritidibacter ignavus strains isolated from ear infections.</title>
        <authorList>
            <person name="Baehr T."/>
            <person name="Baumhoegger A.M."/>
        </authorList>
    </citation>
    <scope>NUCLEOTIDE SEQUENCE [LARGE SCALE GENOMIC DNA]</scope>
    <source>
        <strain evidence="1 2">BABAE-6</strain>
    </source>
</reference>
<sequence length="81" mass="9202">MTASTGTARRDHSSETPIKTQALLDAGYLVVRIREEKLPHLELEHPNLLQFNQPWSYDDTHADDMAQIVEKWAKGRFALAA</sequence>
<proteinExistence type="predicted"/>
<dbReference type="RefSeq" id="WP_146206823.1">
    <property type="nucleotide sequence ID" value="NZ_CP122562.1"/>
</dbReference>
<dbReference type="Proteomes" id="UP001224674">
    <property type="component" value="Chromosome"/>
</dbReference>
<keyword evidence="2" id="KW-1185">Reference proteome</keyword>
<dbReference type="EMBL" id="CP122566">
    <property type="protein sequence ID" value="WGH92372.1"/>
    <property type="molecule type" value="Genomic_DNA"/>
</dbReference>
<dbReference type="AlphaFoldDB" id="A0AAJ6AHZ2"/>
<organism evidence="1 2">
    <name type="scientific">Auritidibacter ignavus</name>
    <dbReference type="NCBI Taxonomy" id="678932"/>
    <lineage>
        <taxon>Bacteria</taxon>
        <taxon>Bacillati</taxon>
        <taxon>Actinomycetota</taxon>
        <taxon>Actinomycetes</taxon>
        <taxon>Micrococcales</taxon>
        <taxon>Micrococcaceae</taxon>
        <taxon>Auritidibacter</taxon>
    </lineage>
</organism>
<gene>
    <name evidence="1" type="ORF">QDX21_08565</name>
</gene>
<evidence type="ECO:0000313" key="1">
    <source>
        <dbReference type="EMBL" id="WGH92372.1"/>
    </source>
</evidence>
<evidence type="ECO:0000313" key="2">
    <source>
        <dbReference type="Proteomes" id="UP001224674"/>
    </source>
</evidence>
<name>A0AAJ6AHZ2_9MICC</name>
<accession>A0AAJ6AHZ2</accession>
<protein>
    <submittedName>
        <fullName evidence="1">Uncharacterized protein</fullName>
    </submittedName>
</protein>